<dbReference type="KEGG" id="tfa:BW733_02690"/>
<dbReference type="SUPFAM" id="SSF51735">
    <property type="entry name" value="NAD(P)-binding Rossmann-fold domains"/>
    <property type="match status" value="1"/>
</dbReference>
<proteinExistence type="inferred from homology"/>
<dbReference type="InterPro" id="IPR002347">
    <property type="entry name" value="SDR_fam"/>
</dbReference>
<evidence type="ECO:0000256" key="2">
    <source>
        <dbReference type="ARBA" id="ARBA00023002"/>
    </source>
</evidence>
<dbReference type="InterPro" id="IPR036291">
    <property type="entry name" value="NAD(P)-bd_dom_sf"/>
</dbReference>
<evidence type="ECO:0000313" key="3">
    <source>
        <dbReference type="EMBL" id="AQP49899.1"/>
    </source>
</evidence>
<dbReference type="RefSeq" id="WP_202970264.1">
    <property type="nucleotide sequence ID" value="NZ_CP019607.1"/>
</dbReference>
<dbReference type="Proteomes" id="UP000188235">
    <property type="component" value="Chromosome"/>
</dbReference>
<organism evidence="3 4">
    <name type="scientific">Tessaracoccus flavescens</name>
    <dbReference type="NCBI Taxonomy" id="399497"/>
    <lineage>
        <taxon>Bacteria</taxon>
        <taxon>Bacillati</taxon>
        <taxon>Actinomycetota</taxon>
        <taxon>Actinomycetes</taxon>
        <taxon>Propionibacteriales</taxon>
        <taxon>Propionibacteriaceae</taxon>
        <taxon>Tessaracoccus</taxon>
    </lineage>
</organism>
<evidence type="ECO:0000313" key="4">
    <source>
        <dbReference type="Proteomes" id="UP000188235"/>
    </source>
</evidence>
<keyword evidence="4" id="KW-1185">Reference proteome</keyword>
<accession>A0A1Q2CUZ6</accession>
<comment type="similarity">
    <text evidence="1">Belongs to the short-chain dehydrogenases/reductases (SDR) family.</text>
</comment>
<evidence type="ECO:0000256" key="1">
    <source>
        <dbReference type="ARBA" id="ARBA00006484"/>
    </source>
</evidence>
<dbReference type="STRING" id="399497.BW733_02690"/>
<dbReference type="Pfam" id="PF00106">
    <property type="entry name" value="adh_short"/>
    <property type="match status" value="1"/>
</dbReference>
<dbReference type="GO" id="GO:0016491">
    <property type="term" value="F:oxidoreductase activity"/>
    <property type="evidence" value="ECO:0007669"/>
    <property type="project" value="UniProtKB-KW"/>
</dbReference>
<dbReference type="PANTHER" id="PTHR43976:SF16">
    <property type="entry name" value="SHORT-CHAIN DEHYDROGENASE_REDUCTASE FAMILY PROTEIN"/>
    <property type="match status" value="1"/>
</dbReference>
<reference evidence="3 4" key="1">
    <citation type="journal article" date="2008" name="Int. J. Syst. Evol. Microbiol.">
        <title>Tessaracoccus flavescens sp. nov., isolated from marine sediment.</title>
        <authorList>
            <person name="Lee D.W."/>
            <person name="Lee S.D."/>
        </authorList>
    </citation>
    <scope>NUCLEOTIDE SEQUENCE [LARGE SCALE GENOMIC DNA]</scope>
    <source>
        <strain evidence="3 4">SST-39T</strain>
    </source>
</reference>
<dbReference type="EMBL" id="CP019607">
    <property type="protein sequence ID" value="AQP49899.1"/>
    <property type="molecule type" value="Genomic_DNA"/>
</dbReference>
<dbReference type="Gene3D" id="3.40.50.720">
    <property type="entry name" value="NAD(P)-binding Rossmann-like Domain"/>
    <property type="match status" value="1"/>
</dbReference>
<name>A0A1Q2CUZ6_9ACTN</name>
<sequence length="80" mass="8448">MLVNNAGYGLVGAVEEVAEDGARAIIDTDLFGALWLTRAVLPGMRATTGSAVRCSVPKRCRGRSTPMAPAAVRHPTRSRP</sequence>
<protein>
    <submittedName>
        <fullName evidence="3">Uncharacterized protein</fullName>
    </submittedName>
</protein>
<gene>
    <name evidence="3" type="ORF">BW733_02690</name>
</gene>
<dbReference type="PANTHER" id="PTHR43976">
    <property type="entry name" value="SHORT CHAIN DEHYDROGENASE"/>
    <property type="match status" value="1"/>
</dbReference>
<keyword evidence="2" id="KW-0560">Oxidoreductase</keyword>
<dbReference type="InterPro" id="IPR051911">
    <property type="entry name" value="SDR_oxidoreductase"/>
</dbReference>
<dbReference type="AlphaFoldDB" id="A0A1Q2CUZ6"/>